<evidence type="ECO:0000256" key="2">
    <source>
        <dbReference type="ARBA" id="ARBA00022468"/>
    </source>
</evidence>
<evidence type="ECO:0000256" key="7">
    <source>
        <dbReference type="PROSITE-ProRule" id="PRU00023"/>
    </source>
</evidence>
<keyword evidence="13" id="KW-1185">Reference proteome</keyword>
<dbReference type="CDD" id="cd08836">
    <property type="entry name" value="ArfGap_AGAP"/>
    <property type="match status" value="1"/>
</dbReference>
<evidence type="ECO:0000256" key="9">
    <source>
        <dbReference type="SAM" id="MobiDB-lite"/>
    </source>
</evidence>
<dbReference type="InterPro" id="IPR001164">
    <property type="entry name" value="ArfGAP_dom"/>
</dbReference>
<dbReference type="PANTHER" id="PTHR45819">
    <property type="entry name" value="CENTAURIN-GAMMA-1A"/>
    <property type="match status" value="1"/>
</dbReference>
<evidence type="ECO:0000259" key="10">
    <source>
        <dbReference type="PROSITE" id="PS50003"/>
    </source>
</evidence>
<keyword evidence="4 8" id="KW-0863">Zinc-finger</keyword>
<dbReference type="GO" id="GO:0008270">
    <property type="term" value="F:zinc ion binding"/>
    <property type="evidence" value="ECO:0007669"/>
    <property type="project" value="UniProtKB-KW"/>
</dbReference>
<evidence type="ECO:0000256" key="5">
    <source>
        <dbReference type="ARBA" id="ARBA00022833"/>
    </source>
</evidence>
<feature type="domain" description="PH" evidence="10">
    <location>
        <begin position="166"/>
        <end position="369"/>
    </location>
</feature>
<dbReference type="PROSITE" id="PS50088">
    <property type="entry name" value="ANK_REPEAT"/>
    <property type="match status" value="2"/>
</dbReference>
<dbReference type="SMART" id="SM00233">
    <property type="entry name" value="PH"/>
    <property type="match status" value="1"/>
</dbReference>
<feature type="region of interest" description="Disordered" evidence="9">
    <location>
        <begin position="258"/>
        <end position="277"/>
    </location>
</feature>
<evidence type="ECO:0000256" key="4">
    <source>
        <dbReference type="ARBA" id="ARBA00022771"/>
    </source>
</evidence>
<reference evidence="12 13" key="1">
    <citation type="submission" date="2018-04" db="EMBL/GenBank/DDBJ databases">
        <authorList>
            <person name="Zhang X."/>
            <person name="Yuan J."/>
            <person name="Li F."/>
            <person name="Xiang J."/>
        </authorList>
    </citation>
    <scope>NUCLEOTIDE SEQUENCE [LARGE SCALE GENOMIC DNA]</scope>
    <source>
        <tissue evidence="12">Muscle</tissue>
    </source>
</reference>
<dbReference type="Gene3D" id="1.25.40.20">
    <property type="entry name" value="Ankyrin repeat-containing domain"/>
    <property type="match status" value="1"/>
</dbReference>
<dbReference type="SMART" id="SM00105">
    <property type="entry name" value="ArfGap"/>
    <property type="match status" value="1"/>
</dbReference>
<dbReference type="InterPro" id="IPR037278">
    <property type="entry name" value="ARFGAP/RecO"/>
</dbReference>
<name>A0A423SKT1_PENVA</name>
<feature type="repeat" description="ANK" evidence="7">
    <location>
        <begin position="582"/>
        <end position="606"/>
    </location>
</feature>
<dbReference type="PROSITE" id="PS50297">
    <property type="entry name" value="ANK_REP_REGION"/>
    <property type="match status" value="1"/>
</dbReference>
<feature type="compositionally biased region" description="Polar residues" evidence="9">
    <location>
        <begin position="624"/>
        <end position="640"/>
    </location>
</feature>
<evidence type="ECO:0000313" key="12">
    <source>
        <dbReference type="EMBL" id="ROT64791.1"/>
    </source>
</evidence>
<evidence type="ECO:0000259" key="11">
    <source>
        <dbReference type="PROSITE" id="PS50115"/>
    </source>
</evidence>
<keyword evidence="5" id="KW-0862">Zinc</keyword>
<dbReference type="PROSITE" id="PS50003">
    <property type="entry name" value="PH_DOMAIN"/>
    <property type="match status" value="1"/>
</dbReference>
<comment type="similarity">
    <text evidence="1">Belongs to the centaurin gamma-like family.</text>
</comment>
<dbReference type="SUPFAM" id="SSF48403">
    <property type="entry name" value="Ankyrin repeat"/>
    <property type="match status" value="1"/>
</dbReference>
<feature type="repeat" description="ANK" evidence="7">
    <location>
        <begin position="549"/>
        <end position="581"/>
    </location>
</feature>
<sequence>MPRERVKAQNPRRRLKSGVGLVPVSLAFPCSKIVAQRLSQQGLTPNNSRPGTPTHLLRYPSTNNGYTPAPYSNISAPLTPQITSSQQVTPPISGSSPSHMFTNTVAKDGTLRSSHGSGAELTAMTRTDSFRDDGFKRVSAPGAGQQGPAHAQLHAHHVQEEPEKIEPVHAGYLYKKSNKALNKDWKKKYVTLCDNGRLTYHPSLHDYMEDVHGKEISLQYTTVKVPGMKPRGSKVVPGSGGSDPLSAEMHTLNIASVGTPGPPLTGRSSLGGPLQSNKDKVTLTSYETLHDPAGVNGLDSASISSKIETPNVKKRHRRMKSSGNKNAECEDSDGYEFSLVSLDNKQWHFEAGSQEERDEWVTAIEQQILYSLQGNESNKSKTRQGHPIDAQTIATLKNQVPGNLQCADCDAPNPEWASINLGVLMCIECSGIHRNLGSHISKVRSLDLDEWPPGPLSVMMSLGNEVGNSVWEAHTRGQTKPNPRSSREDKERWIRAKYEAKEFIAMPQSGIPLNEQIVDCVCRGDVQRLSALLPHAGDAVNSPLAPHRDLRTPLHLAAAFPSLSCVQLLLWYNASVKICDAEGRSSLFYARTAGDKEVIDLLLQNGCPDSVVAVPPITPHTPALSHSTFPLSNTTPQPSTLPRRKGSISRKPEMLDKLQAS</sequence>
<dbReference type="EMBL" id="QCYY01003189">
    <property type="protein sequence ID" value="ROT64791.1"/>
    <property type="molecule type" value="Genomic_DNA"/>
</dbReference>
<keyword evidence="2" id="KW-0343">GTPase activation</keyword>
<dbReference type="InterPro" id="IPR051282">
    <property type="entry name" value="Arf-GAP_GTPase_ANK_PH"/>
</dbReference>
<dbReference type="OrthoDB" id="6136903at2759"/>
<dbReference type="InterPro" id="IPR011993">
    <property type="entry name" value="PH-like_dom_sf"/>
</dbReference>
<gene>
    <name evidence="12" type="ORF">C7M84_017262</name>
</gene>
<dbReference type="SUPFAM" id="SSF57863">
    <property type="entry name" value="ArfGap/RecO-like zinc finger"/>
    <property type="match status" value="1"/>
</dbReference>
<dbReference type="CDD" id="cd01250">
    <property type="entry name" value="PH_AGAP"/>
    <property type="match status" value="1"/>
</dbReference>
<dbReference type="FunFam" id="1.10.220.150:FF:000001">
    <property type="entry name" value="Arf-GAP with GTPase, ANK repeat and PH domain-containing protein 1"/>
    <property type="match status" value="1"/>
</dbReference>
<proteinExistence type="inferred from homology"/>
<organism evidence="12 13">
    <name type="scientific">Penaeus vannamei</name>
    <name type="common">Whiteleg shrimp</name>
    <name type="synonym">Litopenaeus vannamei</name>
    <dbReference type="NCBI Taxonomy" id="6689"/>
    <lineage>
        <taxon>Eukaryota</taxon>
        <taxon>Metazoa</taxon>
        <taxon>Ecdysozoa</taxon>
        <taxon>Arthropoda</taxon>
        <taxon>Crustacea</taxon>
        <taxon>Multicrustacea</taxon>
        <taxon>Malacostraca</taxon>
        <taxon>Eumalacostraca</taxon>
        <taxon>Eucarida</taxon>
        <taxon>Decapoda</taxon>
        <taxon>Dendrobranchiata</taxon>
        <taxon>Penaeoidea</taxon>
        <taxon>Penaeidae</taxon>
        <taxon>Penaeus</taxon>
    </lineage>
</organism>
<dbReference type="GO" id="GO:0003924">
    <property type="term" value="F:GTPase activity"/>
    <property type="evidence" value="ECO:0007669"/>
    <property type="project" value="TreeGrafter"/>
</dbReference>
<dbReference type="Gene3D" id="2.30.29.30">
    <property type="entry name" value="Pleckstrin-homology domain (PH domain)/Phosphotyrosine-binding domain (PTB)"/>
    <property type="match status" value="2"/>
</dbReference>
<dbReference type="Pfam" id="PF12796">
    <property type="entry name" value="Ank_2"/>
    <property type="match status" value="1"/>
</dbReference>
<dbReference type="PANTHER" id="PTHR45819:SF5">
    <property type="entry name" value="CENTAURIN-GAMMA-1A"/>
    <property type="match status" value="1"/>
</dbReference>
<dbReference type="STRING" id="6689.A0A423SKT1"/>
<keyword evidence="3" id="KW-0479">Metal-binding</keyword>
<dbReference type="PROSITE" id="PS50115">
    <property type="entry name" value="ARFGAP"/>
    <property type="match status" value="1"/>
</dbReference>
<evidence type="ECO:0000256" key="1">
    <source>
        <dbReference type="ARBA" id="ARBA00005430"/>
    </source>
</evidence>
<evidence type="ECO:0000256" key="8">
    <source>
        <dbReference type="PROSITE-ProRule" id="PRU00288"/>
    </source>
</evidence>
<dbReference type="InterPro" id="IPR002110">
    <property type="entry name" value="Ankyrin_rpt"/>
</dbReference>
<reference evidence="12 13" key="2">
    <citation type="submission" date="2019-01" db="EMBL/GenBank/DDBJ databases">
        <title>The decoding of complex shrimp genome reveals the adaptation for benthos swimmer, frequently molting mechanism and breeding impact on genome.</title>
        <authorList>
            <person name="Sun Y."/>
            <person name="Gao Y."/>
            <person name="Yu Y."/>
        </authorList>
    </citation>
    <scope>NUCLEOTIDE SEQUENCE [LARGE SCALE GENOMIC DNA]</scope>
    <source>
        <tissue evidence="12">Muscle</tissue>
    </source>
</reference>
<comment type="caution">
    <text evidence="12">The sequence shown here is derived from an EMBL/GenBank/DDBJ whole genome shotgun (WGS) entry which is preliminary data.</text>
</comment>
<dbReference type="SUPFAM" id="SSF50729">
    <property type="entry name" value="PH domain-like"/>
    <property type="match status" value="1"/>
</dbReference>
<dbReference type="Pfam" id="PF01412">
    <property type="entry name" value="ArfGap"/>
    <property type="match status" value="1"/>
</dbReference>
<dbReference type="Gene3D" id="1.10.220.150">
    <property type="entry name" value="Arf GTPase activating protein"/>
    <property type="match status" value="1"/>
</dbReference>
<dbReference type="SMART" id="SM00248">
    <property type="entry name" value="ANK"/>
    <property type="match status" value="2"/>
</dbReference>
<feature type="non-terminal residue" evidence="12">
    <location>
        <position position="661"/>
    </location>
</feature>
<dbReference type="InterPro" id="IPR036770">
    <property type="entry name" value="Ankyrin_rpt-contain_sf"/>
</dbReference>
<dbReference type="GO" id="GO:0005096">
    <property type="term" value="F:GTPase activator activity"/>
    <property type="evidence" value="ECO:0007669"/>
    <property type="project" value="UniProtKB-KW"/>
</dbReference>
<dbReference type="InterPro" id="IPR001849">
    <property type="entry name" value="PH_domain"/>
</dbReference>
<protein>
    <submittedName>
        <fullName evidence="12">Centaurin-gamma-1A</fullName>
    </submittedName>
</protein>
<evidence type="ECO:0000313" key="13">
    <source>
        <dbReference type="Proteomes" id="UP000283509"/>
    </source>
</evidence>
<evidence type="ECO:0000256" key="3">
    <source>
        <dbReference type="ARBA" id="ARBA00022723"/>
    </source>
</evidence>
<feature type="region of interest" description="Disordered" evidence="9">
    <location>
        <begin position="623"/>
        <end position="661"/>
    </location>
</feature>
<feature type="domain" description="Arf-GAP" evidence="11">
    <location>
        <begin position="390"/>
        <end position="512"/>
    </location>
</feature>
<feature type="region of interest" description="Disordered" evidence="9">
    <location>
        <begin position="309"/>
        <end position="330"/>
    </location>
</feature>
<feature type="compositionally biased region" description="Basic and acidic residues" evidence="9">
    <location>
        <begin position="650"/>
        <end position="661"/>
    </location>
</feature>
<dbReference type="PRINTS" id="PR00405">
    <property type="entry name" value="REVINTRACTNG"/>
</dbReference>
<keyword evidence="6 7" id="KW-0040">ANK repeat</keyword>
<dbReference type="Proteomes" id="UP000283509">
    <property type="component" value="Unassembled WGS sequence"/>
</dbReference>
<evidence type="ECO:0000256" key="6">
    <source>
        <dbReference type="ARBA" id="ARBA00023043"/>
    </source>
</evidence>
<dbReference type="AlphaFoldDB" id="A0A423SKT1"/>
<accession>A0A423SKT1</accession>
<dbReference type="InterPro" id="IPR038508">
    <property type="entry name" value="ArfGAP_dom_sf"/>
</dbReference>